<evidence type="ECO:0000313" key="2">
    <source>
        <dbReference type="Proteomes" id="UP000033220"/>
    </source>
</evidence>
<dbReference type="KEGG" id="rpm:RSPPHO_01952"/>
<dbReference type="RefSeq" id="WP_014415213.1">
    <property type="nucleotide sequence ID" value="NC_017059.1"/>
</dbReference>
<reference evidence="1 2" key="1">
    <citation type="submission" date="2012-02" db="EMBL/GenBank/DDBJ databases">
        <title>Shotgun genome sequence of Phaeospirillum photometricum DSM 122.</title>
        <authorList>
            <person name="Duquesne K."/>
            <person name="Sturgis J."/>
        </authorList>
    </citation>
    <scope>NUCLEOTIDE SEQUENCE [LARGE SCALE GENOMIC DNA]</scope>
    <source>
        <strain evidence="2">DSM122</strain>
    </source>
</reference>
<name>H6SKR3_PARPM</name>
<dbReference type="HOGENOM" id="CLU_2773224_0_0_5"/>
<evidence type="ECO:0000313" key="1">
    <source>
        <dbReference type="EMBL" id="CCG08578.1"/>
    </source>
</evidence>
<dbReference type="Proteomes" id="UP000033220">
    <property type="component" value="Chromosome DSM 122"/>
</dbReference>
<keyword evidence="2" id="KW-1185">Reference proteome</keyword>
<dbReference type="AlphaFoldDB" id="H6SKR3"/>
<dbReference type="PATRIC" id="fig|1150469.3.peg.2194"/>
<organism evidence="1 2">
    <name type="scientific">Pararhodospirillum photometricum DSM 122</name>
    <dbReference type="NCBI Taxonomy" id="1150469"/>
    <lineage>
        <taxon>Bacteria</taxon>
        <taxon>Pseudomonadati</taxon>
        <taxon>Pseudomonadota</taxon>
        <taxon>Alphaproteobacteria</taxon>
        <taxon>Rhodospirillales</taxon>
        <taxon>Rhodospirillaceae</taxon>
        <taxon>Pararhodospirillum</taxon>
    </lineage>
</organism>
<dbReference type="EMBL" id="HE663493">
    <property type="protein sequence ID" value="CCG08578.1"/>
    <property type="molecule type" value="Genomic_DNA"/>
</dbReference>
<gene>
    <name evidence="1" type="ORF">RSPPHO_01952</name>
</gene>
<sequence length="69" mass="7673">MVFDRVDSAAVIRRALALLGHGAERAPEGTTARHEREVSVMRALRPDLSRRQAEALLRGDHDGVFLPRV</sequence>
<dbReference type="OrthoDB" id="9958955at2"/>
<accession>H6SKR3</accession>
<protein>
    <submittedName>
        <fullName evidence="1">Uncharacterized protein</fullName>
    </submittedName>
</protein>
<proteinExistence type="predicted"/>